<accession>A0ABT5VKQ8</accession>
<dbReference type="EMBL" id="JAOTPO010000025">
    <property type="protein sequence ID" value="MDE5416030.1"/>
    <property type="molecule type" value="Genomic_DNA"/>
</dbReference>
<dbReference type="Proteomes" id="UP001148125">
    <property type="component" value="Unassembled WGS sequence"/>
</dbReference>
<organism evidence="1 2">
    <name type="scientific">Alkalihalobacterium chitinilyticum</name>
    <dbReference type="NCBI Taxonomy" id="2980103"/>
    <lineage>
        <taxon>Bacteria</taxon>
        <taxon>Bacillati</taxon>
        <taxon>Bacillota</taxon>
        <taxon>Bacilli</taxon>
        <taxon>Bacillales</taxon>
        <taxon>Bacillaceae</taxon>
        <taxon>Alkalihalobacterium</taxon>
    </lineage>
</organism>
<evidence type="ECO:0000313" key="2">
    <source>
        <dbReference type="Proteomes" id="UP001148125"/>
    </source>
</evidence>
<sequence>MDKKSERLNELASKEWLEWQRKIIFDEYIKPELQKDHKVKKTIESPLTKNITEEKSMMIFPTQKIYGKRGFINDP</sequence>
<evidence type="ECO:0000313" key="1">
    <source>
        <dbReference type="EMBL" id="MDE5416030.1"/>
    </source>
</evidence>
<comment type="caution">
    <text evidence="1">The sequence shown here is derived from an EMBL/GenBank/DDBJ whole genome shotgun (WGS) entry which is preliminary data.</text>
</comment>
<proteinExistence type="predicted"/>
<protein>
    <submittedName>
        <fullName evidence="1">Uncharacterized protein</fullName>
    </submittedName>
</protein>
<name>A0ABT5VKQ8_9BACI</name>
<gene>
    <name evidence="1" type="ORF">N7Z68_22130</name>
</gene>
<keyword evidence="2" id="KW-1185">Reference proteome</keyword>
<dbReference type="RefSeq" id="WP_275120619.1">
    <property type="nucleotide sequence ID" value="NZ_JAOTPO010000025.1"/>
</dbReference>
<reference evidence="1" key="1">
    <citation type="submission" date="2024-05" db="EMBL/GenBank/DDBJ databases">
        <title>Alkalihalobacillus sp. strain MEB203 novel alkaliphilic bacterium from Lonar Lake, India.</title>
        <authorList>
            <person name="Joshi A."/>
            <person name="Thite S."/>
            <person name="Mengade P."/>
        </authorList>
    </citation>
    <scope>NUCLEOTIDE SEQUENCE</scope>
    <source>
        <strain evidence="1">MEB 203</strain>
    </source>
</reference>